<reference evidence="1 2" key="1">
    <citation type="submission" date="2021-03" db="EMBL/GenBank/DDBJ databases">
        <title>Genomic and phenotypic characterization of Chloracidobacterium isolates provides evidence for multiple species.</title>
        <authorList>
            <person name="Saini M.K."/>
            <person name="Costas A.M.G."/>
            <person name="Tank M."/>
            <person name="Bryant D.A."/>
        </authorList>
    </citation>
    <scope>NUCLEOTIDE SEQUENCE [LARGE SCALE GENOMIC DNA]</scope>
    <source>
        <strain evidence="1 2">BV2-C</strain>
    </source>
</reference>
<sequence>MDTMSRPICCRTITNDERAAQLSTITHWKVQGSLIKSRLLYVQMKHGIATLKRILQDLPESDRATLTKTVFVGEWYELGLLVRLDAAIASALGEMTPNILEALGAFSAELNIGGTYESLVHRDVDGFLQLSAVVSPTFQTFGSARYEPESRTGPRRSGTVCLAYDTPPPSQYCQSGIGYFTRAVELCGGINPDVTVTSCRREGAPECRFRISWQPSGASTVPMA</sequence>
<dbReference type="RefSeq" id="WP_211430393.1">
    <property type="nucleotide sequence ID" value="NZ_CP072649.1"/>
</dbReference>
<keyword evidence="2" id="KW-1185">Reference proteome</keyword>
<dbReference type="InterPro" id="IPR038158">
    <property type="entry name" value="H-NOX_domain_sf"/>
</dbReference>
<gene>
    <name evidence="1" type="ORF">J8C06_11995</name>
</gene>
<evidence type="ECO:0008006" key="3">
    <source>
        <dbReference type="Google" id="ProtNLM"/>
    </source>
</evidence>
<accession>A0ABX8BCS5</accession>
<protein>
    <recommendedName>
        <fullName evidence="3">4-vinyl reductase 4VR domain-containing protein</fullName>
    </recommendedName>
</protein>
<dbReference type="Gene3D" id="3.90.1520.10">
    <property type="entry name" value="H-NOX domain"/>
    <property type="match status" value="1"/>
</dbReference>
<evidence type="ECO:0000313" key="2">
    <source>
        <dbReference type="Proteomes" id="UP000676506"/>
    </source>
</evidence>
<name>A0ABX8BCS5_9BACT</name>
<evidence type="ECO:0000313" key="1">
    <source>
        <dbReference type="EMBL" id="QUW04504.1"/>
    </source>
</evidence>
<dbReference type="Proteomes" id="UP000676506">
    <property type="component" value="Chromosome 2"/>
</dbReference>
<dbReference type="EMBL" id="CP072649">
    <property type="protein sequence ID" value="QUW04504.1"/>
    <property type="molecule type" value="Genomic_DNA"/>
</dbReference>
<proteinExistence type="predicted"/>
<organism evidence="1 2">
    <name type="scientific">Chloracidobacterium validum</name>
    <dbReference type="NCBI Taxonomy" id="2821543"/>
    <lineage>
        <taxon>Bacteria</taxon>
        <taxon>Pseudomonadati</taxon>
        <taxon>Acidobacteriota</taxon>
        <taxon>Terriglobia</taxon>
        <taxon>Terriglobales</taxon>
        <taxon>Acidobacteriaceae</taxon>
        <taxon>Chloracidobacterium</taxon>
    </lineage>
</organism>